<proteinExistence type="predicted"/>
<dbReference type="EMBL" id="CP036281">
    <property type="protein sequence ID" value="QDU78473.1"/>
    <property type="molecule type" value="Genomic_DNA"/>
</dbReference>
<feature type="domain" description="DUF1559" evidence="1">
    <location>
        <begin position="182"/>
        <end position="331"/>
    </location>
</feature>
<dbReference type="AlphaFoldDB" id="A0A518CGX3"/>
<protein>
    <recommendedName>
        <fullName evidence="1">DUF1559 domain-containing protein</fullName>
    </recommendedName>
</protein>
<organism evidence="2 3">
    <name type="scientific">Polystyrenella longa</name>
    <dbReference type="NCBI Taxonomy" id="2528007"/>
    <lineage>
        <taxon>Bacteria</taxon>
        <taxon>Pseudomonadati</taxon>
        <taxon>Planctomycetota</taxon>
        <taxon>Planctomycetia</taxon>
        <taxon>Planctomycetales</taxon>
        <taxon>Planctomycetaceae</taxon>
        <taxon>Polystyrenella</taxon>
    </lineage>
</organism>
<evidence type="ECO:0000313" key="3">
    <source>
        <dbReference type="Proteomes" id="UP000317178"/>
    </source>
</evidence>
<accession>A0A518CGX3</accession>
<dbReference type="Pfam" id="PF07596">
    <property type="entry name" value="SBP_bac_10"/>
    <property type="match status" value="1"/>
</dbReference>
<sequence length="430" mass="47256">MPSFFVRLGLLVLVMSVVGCSSTEEDLGDSPAARPKVTTSEQVDSGLLRIPQQEMGAIGDGKVGAISEEGEVVLSSWDSHSSEINRESNYFIMFRQRQGDEGYLTTGKFIQLPDEGDVKIKLNQGLDKLTTDHVLLAFRPDNVSNEFVEQFRATIPLSDPTPSDEPVSDQTLDEARIEAVLMQSKKNLRDIAIAMHTYSNEHGCFPPGVIYGPDGKPWHSWRTLLLPYLNQQTVYDLYDVTQPWDSPANQGISEINMIIYSDPLYGKNPDRYAHYGVGIGDETLMRGVEYDGTRDGFETALKQGVSLADVIDGTTNTLMAASISPADQIKWSEPRDVFIYQNVPEIDSKDGFAAPYQSNGQPSVLVGMSDGSVQTISKTTLTPDFLKSLLTINGKEVITSPTASSENKRPQVIIKLNSAGEESTAEFVLE</sequence>
<evidence type="ECO:0000313" key="2">
    <source>
        <dbReference type="EMBL" id="QDU78473.1"/>
    </source>
</evidence>
<dbReference type="PROSITE" id="PS51257">
    <property type="entry name" value="PROKAR_LIPOPROTEIN"/>
    <property type="match status" value="1"/>
</dbReference>
<dbReference type="KEGG" id="plon:Pla110_01770"/>
<keyword evidence="3" id="KW-1185">Reference proteome</keyword>
<dbReference type="PANTHER" id="PTHR30093">
    <property type="entry name" value="GENERAL SECRETION PATHWAY PROTEIN G"/>
    <property type="match status" value="1"/>
</dbReference>
<dbReference type="Proteomes" id="UP000317178">
    <property type="component" value="Chromosome"/>
</dbReference>
<name>A0A518CGX3_9PLAN</name>
<dbReference type="InterPro" id="IPR011453">
    <property type="entry name" value="DUF1559"/>
</dbReference>
<dbReference type="RefSeq" id="WP_144992261.1">
    <property type="nucleotide sequence ID" value="NZ_CP036281.1"/>
</dbReference>
<evidence type="ECO:0000259" key="1">
    <source>
        <dbReference type="Pfam" id="PF07596"/>
    </source>
</evidence>
<dbReference type="PANTHER" id="PTHR30093:SF2">
    <property type="entry name" value="TYPE II SECRETION SYSTEM PROTEIN H"/>
    <property type="match status" value="1"/>
</dbReference>
<reference evidence="2 3" key="1">
    <citation type="submission" date="2019-02" db="EMBL/GenBank/DDBJ databases">
        <title>Deep-cultivation of Planctomycetes and their phenomic and genomic characterization uncovers novel biology.</title>
        <authorList>
            <person name="Wiegand S."/>
            <person name="Jogler M."/>
            <person name="Boedeker C."/>
            <person name="Pinto D."/>
            <person name="Vollmers J."/>
            <person name="Rivas-Marin E."/>
            <person name="Kohn T."/>
            <person name="Peeters S.H."/>
            <person name="Heuer A."/>
            <person name="Rast P."/>
            <person name="Oberbeckmann S."/>
            <person name="Bunk B."/>
            <person name="Jeske O."/>
            <person name="Meyerdierks A."/>
            <person name="Storesund J.E."/>
            <person name="Kallscheuer N."/>
            <person name="Luecker S."/>
            <person name="Lage O.M."/>
            <person name="Pohl T."/>
            <person name="Merkel B.J."/>
            <person name="Hornburger P."/>
            <person name="Mueller R.-W."/>
            <person name="Bruemmer F."/>
            <person name="Labrenz M."/>
            <person name="Spormann A.M."/>
            <person name="Op den Camp H."/>
            <person name="Overmann J."/>
            <person name="Amann R."/>
            <person name="Jetten M.S.M."/>
            <person name="Mascher T."/>
            <person name="Medema M.H."/>
            <person name="Devos D.P."/>
            <person name="Kaster A.-K."/>
            <person name="Ovreas L."/>
            <person name="Rohde M."/>
            <person name="Galperin M.Y."/>
            <person name="Jogler C."/>
        </authorList>
    </citation>
    <scope>NUCLEOTIDE SEQUENCE [LARGE SCALE GENOMIC DNA]</scope>
    <source>
        <strain evidence="2 3">Pla110</strain>
    </source>
</reference>
<gene>
    <name evidence="2" type="ORF">Pla110_01770</name>
</gene>
<dbReference type="OrthoDB" id="285651at2"/>